<evidence type="ECO:0000313" key="2">
    <source>
        <dbReference type="EMBL" id="MBE7695755.1"/>
    </source>
</evidence>
<keyword evidence="3" id="KW-1185">Reference proteome</keyword>
<keyword evidence="1" id="KW-0732">Signal</keyword>
<feature type="chain" id="PRO_5042986142" evidence="1">
    <location>
        <begin position="20"/>
        <end position="351"/>
    </location>
</feature>
<accession>A0AAP1WGX1</accession>
<dbReference type="EMBL" id="WXXV01000014">
    <property type="protein sequence ID" value="MBE7695755.1"/>
    <property type="molecule type" value="Genomic_DNA"/>
</dbReference>
<evidence type="ECO:0000256" key="1">
    <source>
        <dbReference type="SAM" id="SignalP"/>
    </source>
</evidence>
<sequence>MRKLLNIFIILSLSISAYSQEVEIGTIFTIEFSNPEKNMDFKLISKSSYNEIIDLSKMDSIIKTEPKENQIIGVFANGKFGNKTNSMLVLISGLNDNLDYDLKIKLPKKRKLQKTSTSTLFKDVKSIEYWPYEIEKIDFKKFKTIPKENFQSFQIETKIDSTCIKNENKNIEFGEKEFKKHLDLAISEFDNIENFELKKMTEYENSINSEDVSLGHFWSLGEGIYPNKKEFKFGNPISYRRIECPYFEGKSNYFYTKDNKSIKVVSFNWKTFKESNFRINPKIEKDLSGKFNSKYDFIVNVVSELLGNPLDIEQEKDSGRIDTKWKSANGINAYLFKFKTFNEIRLYIYKE</sequence>
<organism evidence="2 3">
    <name type="scientific">Tenacibaculum finnmarkense genomovar finnmarkense</name>
    <dbReference type="NCBI Taxonomy" id="1458503"/>
    <lineage>
        <taxon>Bacteria</taxon>
        <taxon>Pseudomonadati</taxon>
        <taxon>Bacteroidota</taxon>
        <taxon>Flavobacteriia</taxon>
        <taxon>Flavobacteriales</taxon>
        <taxon>Flavobacteriaceae</taxon>
        <taxon>Tenacibaculum</taxon>
        <taxon>Tenacibaculum finnmarkense</taxon>
    </lineage>
</organism>
<protein>
    <submittedName>
        <fullName evidence="2">Uncharacterized protein</fullName>
    </submittedName>
</protein>
<dbReference type="Proteomes" id="UP000806077">
    <property type="component" value="Unassembled WGS sequence"/>
</dbReference>
<comment type="caution">
    <text evidence="2">The sequence shown here is derived from an EMBL/GenBank/DDBJ whole genome shotgun (WGS) entry which is preliminary data.</text>
</comment>
<gene>
    <name evidence="2" type="ORF">F7645_10035</name>
</gene>
<name>A0AAP1WGX1_9FLAO</name>
<dbReference type="AlphaFoldDB" id="A0AAP1WGX1"/>
<dbReference type="RefSeq" id="WP_145993705.1">
    <property type="nucleotide sequence ID" value="NZ_JAJHTS010000034.1"/>
</dbReference>
<feature type="signal peptide" evidence="1">
    <location>
        <begin position="1"/>
        <end position="19"/>
    </location>
</feature>
<evidence type="ECO:0000313" key="3">
    <source>
        <dbReference type="Proteomes" id="UP000806077"/>
    </source>
</evidence>
<reference evidence="2 3" key="1">
    <citation type="journal article" date="2020" name="Int. J. Syst. Evol. Microbiol.">
        <title>Tenacibaculum piscium sp. nov., isolated from skin ulcers of sea-farmed fish, and description of Tenacibaculum finnmarkense sp. nov. with subdivision into genomovars finnmarkense and ulcerans.</title>
        <authorList>
            <person name="Olsen A.B."/>
            <person name="Spilsberg B."/>
            <person name="Nilsen H.K."/>
            <person name="Lagesen K."/>
            <person name="Gulla S."/>
            <person name="Avendano-Herrera R."/>
            <person name="Irgang R."/>
            <person name="Duchaud E."/>
            <person name="Colquhoun D.J."/>
        </authorList>
    </citation>
    <scope>NUCLEOTIDE SEQUENCE [LARGE SCALE GENOMIC DNA]</scope>
    <source>
        <strain evidence="2 3">TNO037</strain>
    </source>
</reference>
<proteinExistence type="predicted"/>